<feature type="transmembrane region" description="Helical" evidence="2">
    <location>
        <begin position="277"/>
        <end position="301"/>
    </location>
</feature>
<protein>
    <submittedName>
        <fullName evidence="3">Uncharacterized protein</fullName>
    </submittedName>
</protein>
<keyword evidence="2" id="KW-1133">Transmembrane helix</keyword>
<evidence type="ECO:0000313" key="3">
    <source>
        <dbReference type="EMBL" id="KAH0560594.1"/>
    </source>
</evidence>
<reference evidence="3 4" key="1">
    <citation type="journal article" date="2021" name="J. Hered.">
        <title>A chromosome-level genome assembly of the parasitoid wasp, Cotesia glomerata (Hymenoptera: Braconidae).</title>
        <authorList>
            <person name="Pinto B.J."/>
            <person name="Weis J.J."/>
            <person name="Gamble T."/>
            <person name="Ode P.J."/>
            <person name="Paul R."/>
            <person name="Zaspel J.M."/>
        </authorList>
    </citation>
    <scope>NUCLEOTIDE SEQUENCE [LARGE SCALE GENOMIC DNA]</scope>
    <source>
        <strain evidence="3">CgM1</strain>
    </source>
</reference>
<proteinExistence type="predicted"/>
<organism evidence="3 4">
    <name type="scientific">Cotesia glomerata</name>
    <name type="common">Lepidopteran parasitic wasp</name>
    <name type="synonym">Apanteles glomeratus</name>
    <dbReference type="NCBI Taxonomy" id="32391"/>
    <lineage>
        <taxon>Eukaryota</taxon>
        <taxon>Metazoa</taxon>
        <taxon>Ecdysozoa</taxon>
        <taxon>Arthropoda</taxon>
        <taxon>Hexapoda</taxon>
        <taxon>Insecta</taxon>
        <taxon>Pterygota</taxon>
        <taxon>Neoptera</taxon>
        <taxon>Endopterygota</taxon>
        <taxon>Hymenoptera</taxon>
        <taxon>Apocrita</taxon>
        <taxon>Ichneumonoidea</taxon>
        <taxon>Braconidae</taxon>
        <taxon>Microgastrinae</taxon>
        <taxon>Cotesia</taxon>
    </lineage>
</organism>
<gene>
    <name evidence="3" type="ORF">KQX54_006192</name>
</gene>
<keyword evidence="2" id="KW-0812">Transmembrane</keyword>
<evidence type="ECO:0000313" key="4">
    <source>
        <dbReference type="Proteomes" id="UP000826195"/>
    </source>
</evidence>
<dbReference type="Proteomes" id="UP000826195">
    <property type="component" value="Unassembled WGS sequence"/>
</dbReference>
<evidence type="ECO:0000256" key="2">
    <source>
        <dbReference type="SAM" id="Phobius"/>
    </source>
</evidence>
<sequence>MLDSLEDECYYDGDDFCVSQEDILSADLLPGSFLLSSLNGNKNVKSGVQETINGTYEAAFNQMNYHRKRMNEYLCHGFMAEGIFQDMRSIRVKRRQDSTSSNSMPDFLGDDNVTVHDKMLSDEGSSKYKDWLQRTTTLNDVYRHYAPKNKISKKFGQTYVHGIEEFDGEVTGYAMPAPVFPDKISPHYDSSDYVYYSPDDVISSPTGHYYSHSGPPHHHSSPHHPPPPPPHHFHHEDVVPVIHEEHHYHAPSHFEEEEYWPKAPHHKSKGDLSIKDFFEIALTALAFLAFGLFIIQLLMAITVTIDTLQNSATTTVVTEDPIRFRRNASPHHSNAELNELSHRVLQSIEAIMVANSDSGRCLRWTLCRDNRHSVQTASSQRLWLPIWSLGTSWISGQILKQKTWIAMFDSIKASILGLGGSDCSALYPECDLLGERTKRRRRRRK</sequence>
<name>A0AAV7IYW0_COTGL</name>
<keyword evidence="2" id="KW-0472">Membrane</keyword>
<feature type="region of interest" description="Disordered" evidence="1">
    <location>
        <begin position="206"/>
        <end position="235"/>
    </location>
</feature>
<accession>A0AAV7IYW0</accession>
<evidence type="ECO:0000256" key="1">
    <source>
        <dbReference type="SAM" id="MobiDB-lite"/>
    </source>
</evidence>
<dbReference type="EMBL" id="JAHXZJ010000374">
    <property type="protein sequence ID" value="KAH0560594.1"/>
    <property type="molecule type" value="Genomic_DNA"/>
</dbReference>
<keyword evidence="4" id="KW-1185">Reference proteome</keyword>
<comment type="caution">
    <text evidence="3">The sequence shown here is derived from an EMBL/GenBank/DDBJ whole genome shotgun (WGS) entry which is preliminary data.</text>
</comment>
<dbReference type="AlphaFoldDB" id="A0AAV7IYW0"/>